<dbReference type="EMBL" id="CP008921">
    <property type="protein sequence ID" value="AIG43796.1"/>
    <property type="molecule type" value="Genomic_DNA"/>
</dbReference>
<dbReference type="Proteomes" id="UP000028185">
    <property type="component" value="Chromosome"/>
</dbReference>
<keyword evidence="1" id="KW-0472">Membrane</keyword>
<dbReference type="HOGENOM" id="CLU_723174_0_0_9"/>
<accession>A0A075SKA2</accession>
<feature type="transmembrane region" description="Helical" evidence="1">
    <location>
        <begin position="164"/>
        <end position="183"/>
    </location>
</feature>
<evidence type="ECO:0008006" key="4">
    <source>
        <dbReference type="Google" id="ProtNLM"/>
    </source>
</evidence>
<feature type="transmembrane region" description="Helical" evidence="1">
    <location>
        <begin position="304"/>
        <end position="325"/>
    </location>
</feature>
<feature type="transmembrane region" description="Helical" evidence="1">
    <location>
        <begin position="189"/>
        <end position="205"/>
    </location>
</feature>
<gene>
    <name evidence="2" type="ORF">ID09_07060</name>
</gene>
<dbReference type="PATRIC" id="fig|1214179.4.peg.1389"/>
<feature type="transmembrane region" description="Helical" evidence="1">
    <location>
        <begin position="135"/>
        <end position="157"/>
    </location>
</feature>
<keyword evidence="1" id="KW-0812">Transmembrane</keyword>
<proteinExistence type="predicted"/>
<dbReference type="RefSeq" id="WP_024390816.1">
    <property type="nucleotide sequence ID" value="NZ_ALLE01000053.1"/>
</dbReference>
<feature type="transmembrane region" description="Helical" evidence="1">
    <location>
        <begin position="9"/>
        <end position="27"/>
    </location>
</feature>
<organism evidence="2 3">
    <name type="scientific">Streptococcus suis 6407</name>
    <dbReference type="NCBI Taxonomy" id="1214179"/>
    <lineage>
        <taxon>Bacteria</taxon>
        <taxon>Bacillati</taxon>
        <taxon>Bacillota</taxon>
        <taxon>Bacilli</taxon>
        <taxon>Lactobacillales</taxon>
        <taxon>Streptococcaceae</taxon>
        <taxon>Streptococcus</taxon>
    </lineage>
</organism>
<feature type="transmembrane region" description="Helical" evidence="1">
    <location>
        <begin position="62"/>
        <end position="80"/>
    </location>
</feature>
<evidence type="ECO:0000313" key="2">
    <source>
        <dbReference type="EMBL" id="AIG43796.1"/>
    </source>
</evidence>
<reference evidence="2 3" key="1">
    <citation type="journal article" date="2014" name="Genome Announc.">
        <title>Whole-Genome Sequence of Streptococcus suis Serotype 4 Reference Strain 6407.</title>
        <authorList>
            <person name="Wang K."/>
            <person name="Chen J."/>
            <person name="Yao H."/>
            <person name="Lu C."/>
        </authorList>
    </citation>
    <scope>NUCLEOTIDE SEQUENCE [LARGE SCALE GENOMIC DNA]</scope>
    <source>
        <strain evidence="2">6407</strain>
    </source>
</reference>
<keyword evidence="1" id="KW-1133">Transmembrane helix</keyword>
<feature type="transmembrane region" description="Helical" evidence="1">
    <location>
        <begin position="360"/>
        <end position="379"/>
    </location>
</feature>
<name>A0A075SKA2_STRSU</name>
<protein>
    <recommendedName>
        <fullName evidence="4">Polysaccharide polymerase</fullName>
    </recommendedName>
</protein>
<sequence>MIPRIQFRYLREIFIAIGFSSNLLGYLLGNFSFSKIIMLIVIVFLLKLSINNGFKILFNTKIVLPIIFLLFIFIVSFLKYDYLYTQTYFVYFLLYSIFSILSFQEKIHFSKVLEYLSIILFLSIPLAIRPQDYDIGYLLGLSYNFLTGYLTAIYLLFFNKEKKSIFVILICVINLFIYSYFYAFLGNRGAILLIVIYLFLKWYLTLNKSIIGRVVQFFSAIISIFIIQNWIQLLIWLNNFLQSLGLNIYAIEKTINLLISNQNIDSGRNFLVNKLFTLVDFDDLFFGKGIGFIETTLGIYSHNLFVQSLFEGGIYFSIFLLYVLFKLFSIFAKEKTWFANFVLLATVSVMGQLMLSNVYWLNPIFWFLFYLVFFTREYLEGDKVC</sequence>
<evidence type="ECO:0000256" key="1">
    <source>
        <dbReference type="SAM" id="Phobius"/>
    </source>
</evidence>
<feature type="transmembrane region" description="Helical" evidence="1">
    <location>
        <begin position="86"/>
        <end position="103"/>
    </location>
</feature>
<evidence type="ECO:0000313" key="3">
    <source>
        <dbReference type="Proteomes" id="UP000028185"/>
    </source>
</evidence>
<feature type="transmembrane region" description="Helical" evidence="1">
    <location>
        <begin position="217"/>
        <end position="237"/>
    </location>
</feature>
<dbReference type="AlphaFoldDB" id="A0A075SKA2"/>